<evidence type="ECO:0000256" key="1">
    <source>
        <dbReference type="ARBA" id="ARBA00022553"/>
    </source>
</evidence>
<dbReference type="GO" id="GO:0000156">
    <property type="term" value="F:phosphorelay response regulator activity"/>
    <property type="evidence" value="ECO:0007669"/>
    <property type="project" value="TreeGrafter"/>
</dbReference>
<dbReference type="EMBL" id="CP048113">
    <property type="protein sequence ID" value="QHS59618.1"/>
    <property type="molecule type" value="Genomic_DNA"/>
</dbReference>
<dbReference type="Gene3D" id="3.40.50.2300">
    <property type="match status" value="1"/>
</dbReference>
<feature type="domain" description="OmpR/PhoB-type" evidence="9">
    <location>
        <begin position="124"/>
        <end position="224"/>
    </location>
</feature>
<evidence type="ECO:0000313" key="10">
    <source>
        <dbReference type="EMBL" id="QHS59618.1"/>
    </source>
</evidence>
<dbReference type="InterPro" id="IPR011006">
    <property type="entry name" value="CheY-like_superfamily"/>
</dbReference>
<dbReference type="KEGG" id="chih:GWR21_08450"/>
<dbReference type="PROSITE" id="PS50110">
    <property type="entry name" value="RESPONSE_REGULATORY"/>
    <property type="match status" value="1"/>
</dbReference>
<dbReference type="Proteomes" id="UP000476411">
    <property type="component" value="Chromosome"/>
</dbReference>
<dbReference type="GO" id="GO:0006355">
    <property type="term" value="P:regulation of DNA-templated transcription"/>
    <property type="evidence" value="ECO:0007669"/>
    <property type="project" value="InterPro"/>
</dbReference>
<name>A0A6B9ZBE1_9BACT</name>
<feature type="domain" description="Response regulatory" evidence="8">
    <location>
        <begin position="2"/>
        <end position="116"/>
    </location>
</feature>
<feature type="DNA-binding region" description="OmpR/PhoB-type" evidence="7">
    <location>
        <begin position="124"/>
        <end position="224"/>
    </location>
</feature>
<reference evidence="10 11" key="1">
    <citation type="submission" date="2020-01" db="EMBL/GenBank/DDBJ databases">
        <title>Complete genome sequence of Chitinophaga sp. H33E-04 isolated from quinoa roots.</title>
        <authorList>
            <person name="Weon H.-Y."/>
            <person name="Lee S.A."/>
        </authorList>
    </citation>
    <scope>NUCLEOTIDE SEQUENCE [LARGE SCALE GENOMIC DNA]</scope>
    <source>
        <strain evidence="10 11">H33E-04</strain>
    </source>
</reference>
<dbReference type="Pfam" id="PF00072">
    <property type="entry name" value="Response_reg"/>
    <property type="match status" value="1"/>
</dbReference>
<keyword evidence="11" id="KW-1185">Reference proteome</keyword>
<gene>
    <name evidence="10" type="ORF">GWR21_08450</name>
</gene>
<organism evidence="10 11">
    <name type="scientific">Chitinophaga agri</name>
    <dbReference type="NCBI Taxonomy" id="2703787"/>
    <lineage>
        <taxon>Bacteria</taxon>
        <taxon>Pseudomonadati</taxon>
        <taxon>Bacteroidota</taxon>
        <taxon>Chitinophagia</taxon>
        <taxon>Chitinophagales</taxon>
        <taxon>Chitinophagaceae</taxon>
        <taxon>Chitinophaga</taxon>
    </lineage>
</organism>
<evidence type="ECO:0000259" key="8">
    <source>
        <dbReference type="PROSITE" id="PS50110"/>
    </source>
</evidence>
<evidence type="ECO:0000256" key="5">
    <source>
        <dbReference type="ARBA" id="ARBA00023163"/>
    </source>
</evidence>
<evidence type="ECO:0000256" key="6">
    <source>
        <dbReference type="PROSITE-ProRule" id="PRU00169"/>
    </source>
</evidence>
<proteinExistence type="predicted"/>
<dbReference type="SUPFAM" id="SSF52172">
    <property type="entry name" value="CheY-like"/>
    <property type="match status" value="1"/>
</dbReference>
<evidence type="ECO:0000256" key="4">
    <source>
        <dbReference type="ARBA" id="ARBA00023125"/>
    </source>
</evidence>
<dbReference type="CDD" id="cd00383">
    <property type="entry name" value="trans_reg_C"/>
    <property type="match status" value="1"/>
</dbReference>
<evidence type="ECO:0000313" key="11">
    <source>
        <dbReference type="Proteomes" id="UP000476411"/>
    </source>
</evidence>
<dbReference type="Gene3D" id="1.10.10.10">
    <property type="entry name" value="Winged helix-like DNA-binding domain superfamily/Winged helix DNA-binding domain"/>
    <property type="match status" value="1"/>
</dbReference>
<evidence type="ECO:0000256" key="3">
    <source>
        <dbReference type="ARBA" id="ARBA00023015"/>
    </source>
</evidence>
<dbReference type="PANTHER" id="PTHR48111:SF22">
    <property type="entry name" value="REGULATOR OF RPOS"/>
    <property type="match status" value="1"/>
</dbReference>
<feature type="modified residue" description="4-aspartylphosphate" evidence="6">
    <location>
        <position position="51"/>
    </location>
</feature>
<dbReference type="InterPro" id="IPR036388">
    <property type="entry name" value="WH-like_DNA-bd_sf"/>
</dbReference>
<dbReference type="AlphaFoldDB" id="A0A6B9ZBE1"/>
<keyword evidence="5" id="KW-0804">Transcription</keyword>
<evidence type="ECO:0000259" key="9">
    <source>
        <dbReference type="PROSITE" id="PS51755"/>
    </source>
</evidence>
<dbReference type="InterPro" id="IPR039420">
    <property type="entry name" value="WalR-like"/>
</dbReference>
<dbReference type="SMART" id="SM00862">
    <property type="entry name" value="Trans_reg_C"/>
    <property type="match status" value="1"/>
</dbReference>
<dbReference type="Pfam" id="PF00486">
    <property type="entry name" value="Trans_reg_C"/>
    <property type="match status" value="1"/>
</dbReference>
<accession>A0A6B9ZBE1</accession>
<dbReference type="GO" id="GO:0005829">
    <property type="term" value="C:cytosol"/>
    <property type="evidence" value="ECO:0007669"/>
    <property type="project" value="TreeGrafter"/>
</dbReference>
<dbReference type="GO" id="GO:0000976">
    <property type="term" value="F:transcription cis-regulatory region binding"/>
    <property type="evidence" value="ECO:0007669"/>
    <property type="project" value="TreeGrafter"/>
</dbReference>
<protein>
    <submittedName>
        <fullName evidence="10">Response regulator transcription factor</fullName>
    </submittedName>
</protein>
<dbReference type="Gene3D" id="6.10.250.690">
    <property type="match status" value="1"/>
</dbReference>
<keyword evidence="3" id="KW-0805">Transcription regulation</keyword>
<sequence length="231" mass="26512">MKILIIDGDVSLSQVMISCLSAENYICEYANTYRRAQAKITMYEYDCILLDLDLPDGDGCKLLEEIKNRDKHEGVIIISARQSYEDKISALKRGADDYLTKPFYIPELSARIFAVIRRRKYNNSNVIRQDALSIDLLAKMVYVNETPVPLTRKEFDLLLYFIGNKNRVLSKQELAEQLSGDIAGMRDDHNVIYAHIKNLKKKLQKEGAGNHLKTVYATGYKWENSEADQHI</sequence>
<dbReference type="InterPro" id="IPR001867">
    <property type="entry name" value="OmpR/PhoB-type_DNA-bd"/>
</dbReference>
<keyword evidence="4 7" id="KW-0238">DNA-binding</keyword>
<dbReference type="GO" id="GO:0032993">
    <property type="term" value="C:protein-DNA complex"/>
    <property type="evidence" value="ECO:0007669"/>
    <property type="project" value="TreeGrafter"/>
</dbReference>
<dbReference type="InterPro" id="IPR001789">
    <property type="entry name" value="Sig_transdc_resp-reg_receiver"/>
</dbReference>
<evidence type="ECO:0000256" key="2">
    <source>
        <dbReference type="ARBA" id="ARBA00023012"/>
    </source>
</evidence>
<dbReference type="PANTHER" id="PTHR48111">
    <property type="entry name" value="REGULATOR OF RPOS"/>
    <property type="match status" value="1"/>
</dbReference>
<keyword evidence="2" id="KW-0902">Two-component regulatory system</keyword>
<dbReference type="PROSITE" id="PS51755">
    <property type="entry name" value="OMPR_PHOB"/>
    <property type="match status" value="1"/>
</dbReference>
<dbReference type="RefSeq" id="WP_162331313.1">
    <property type="nucleotide sequence ID" value="NZ_CP048113.1"/>
</dbReference>
<dbReference type="SMART" id="SM00448">
    <property type="entry name" value="REC"/>
    <property type="match status" value="1"/>
</dbReference>
<keyword evidence="1 6" id="KW-0597">Phosphoprotein</keyword>
<evidence type="ECO:0000256" key="7">
    <source>
        <dbReference type="PROSITE-ProRule" id="PRU01091"/>
    </source>
</evidence>